<dbReference type="RefSeq" id="WP_123121179.1">
    <property type="nucleotide sequence ID" value="NZ_RJJR01000011.1"/>
</dbReference>
<reference evidence="2 3" key="1">
    <citation type="submission" date="2018-11" db="EMBL/GenBank/DDBJ databases">
        <title>Draft genome sequence of Ferruginibacter sp. BO-59.</title>
        <authorList>
            <person name="Im W.T."/>
        </authorList>
    </citation>
    <scope>NUCLEOTIDE SEQUENCE [LARGE SCALE GENOMIC DNA]</scope>
    <source>
        <strain evidence="2 3">BO-59</strain>
    </source>
</reference>
<dbReference type="SUPFAM" id="SSF81301">
    <property type="entry name" value="Nucleotidyltransferase"/>
    <property type="match status" value="1"/>
</dbReference>
<dbReference type="Proteomes" id="UP000267223">
    <property type="component" value="Unassembled WGS sequence"/>
</dbReference>
<keyword evidence="2" id="KW-0808">Transferase</keyword>
<dbReference type="Gene3D" id="3.30.460.10">
    <property type="entry name" value="Beta Polymerase, domain 2"/>
    <property type="match status" value="1"/>
</dbReference>
<dbReference type="GO" id="GO:0016740">
    <property type="term" value="F:transferase activity"/>
    <property type="evidence" value="ECO:0007669"/>
    <property type="project" value="UniProtKB-KW"/>
</dbReference>
<name>A0A3M9NBK3_9BACT</name>
<gene>
    <name evidence="2" type="ORF">EFY79_13105</name>
</gene>
<proteinExistence type="predicted"/>
<dbReference type="Pfam" id="PF18765">
    <property type="entry name" value="Polbeta"/>
    <property type="match status" value="1"/>
</dbReference>
<dbReference type="OrthoDB" id="9803106at2"/>
<accession>A0A3M9NBK3</accession>
<feature type="domain" description="Polymerase beta nucleotidyltransferase" evidence="1">
    <location>
        <begin position="21"/>
        <end position="107"/>
    </location>
</feature>
<evidence type="ECO:0000313" key="2">
    <source>
        <dbReference type="EMBL" id="RNI35192.1"/>
    </source>
</evidence>
<protein>
    <submittedName>
        <fullName evidence="2">Nucleotidyltransferase domain-containing protein</fullName>
    </submittedName>
</protein>
<dbReference type="EMBL" id="RJJR01000011">
    <property type="protein sequence ID" value="RNI35192.1"/>
    <property type="molecule type" value="Genomic_DNA"/>
</dbReference>
<evidence type="ECO:0000259" key="1">
    <source>
        <dbReference type="Pfam" id="PF18765"/>
    </source>
</evidence>
<organism evidence="2 3">
    <name type="scientific">Hanamia caeni</name>
    <dbReference type="NCBI Taxonomy" id="2294116"/>
    <lineage>
        <taxon>Bacteria</taxon>
        <taxon>Pseudomonadati</taxon>
        <taxon>Bacteroidota</taxon>
        <taxon>Chitinophagia</taxon>
        <taxon>Chitinophagales</taxon>
        <taxon>Chitinophagaceae</taxon>
        <taxon>Hanamia</taxon>
    </lineage>
</organism>
<comment type="caution">
    <text evidence="2">The sequence shown here is derived from an EMBL/GenBank/DDBJ whole genome shotgun (WGS) entry which is preliminary data.</text>
</comment>
<dbReference type="CDD" id="cd05403">
    <property type="entry name" value="NT_KNTase_like"/>
    <property type="match status" value="1"/>
</dbReference>
<keyword evidence="3" id="KW-1185">Reference proteome</keyword>
<sequence>MNDSAPTQFGLSKMQLQLILGVINNFEEIEKALIFGSRATEKYKPGSDIDLALIGDKLTSLLINRVSSALDDLPLPFMFDVINYHELNNQLLKKKIDDEGKLLYERKLNTV</sequence>
<evidence type="ECO:0000313" key="3">
    <source>
        <dbReference type="Proteomes" id="UP000267223"/>
    </source>
</evidence>
<dbReference type="AlphaFoldDB" id="A0A3M9NBK3"/>
<dbReference type="InterPro" id="IPR041633">
    <property type="entry name" value="Polbeta"/>
</dbReference>
<dbReference type="InterPro" id="IPR043519">
    <property type="entry name" value="NT_sf"/>
</dbReference>